<comment type="similarity">
    <text evidence="3">Belongs to the CAF1 family.</text>
</comment>
<evidence type="ECO:0000256" key="13">
    <source>
        <dbReference type="SAM" id="MobiDB-lite"/>
    </source>
</evidence>
<evidence type="ECO:0000256" key="2">
    <source>
        <dbReference type="ARBA" id="ARBA00004604"/>
    </source>
</evidence>
<organism evidence="14 16">
    <name type="scientific">Caenorhabditis briggsae</name>
    <dbReference type="NCBI Taxonomy" id="6238"/>
    <lineage>
        <taxon>Eukaryota</taxon>
        <taxon>Metazoa</taxon>
        <taxon>Ecdysozoa</taxon>
        <taxon>Nematoda</taxon>
        <taxon>Chromadorea</taxon>
        <taxon>Rhabditida</taxon>
        <taxon>Rhabditina</taxon>
        <taxon>Rhabditomorpha</taxon>
        <taxon>Rhabditoidea</taxon>
        <taxon>Rhabditidae</taxon>
        <taxon>Peloderinae</taxon>
        <taxon>Caenorhabditis</taxon>
    </lineage>
</organism>
<feature type="region of interest" description="Disordered" evidence="13">
    <location>
        <begin position="1"/>
        <end position="26"/>
    </location>
</feature>
<protein>
    <recommendedName>
        <fullName evidence="12">Target of EGR1 protein 1</fullName>
    </recommendedName>
</protein>
<dbReference type="Gene3D" id="3.30.420.10">
    <property type="entry name" value="Ribonuclease H-like superfamily/Ribonuclease H"/>
    <property type="match status" value="1"/>
</dbReference>
<dbReference type="PANTHER" id="PTHR15092:SF37">
    <property type="entry name" value="TARGET OF EGR1 PROTEIN 1"/>
    <property type="match status" value="1"/>
</dbReference>
<evidence type="ECO:0000256" key="11">
    <source>
        <dbReference type="ARBA" id="ARBA00062362"/>
    </source>
</evidence>
<evidence type="ECO:0000256" key="4">
    <source>
        <dbReference type="ARBA" id="ARBA00022553"/>
    </source>
</evidence>
<dbReference type="InterPro" id="IPR006941">
    <property type="entry name" value="RNase_CAF1"/>
</dbReference>
<dbReference type="EMBL" id="CP090892">
    <property type="protein sequence ID" value="ULU07725.1"/>
    <property type="molecule type" value="Genomic_DNA"/>
</dbReference>
<dbReference type="InterPro" id="IPR051181">
    <property type="entry name" value="CAF1_poly(A)_ribonucleases"/>
</dbReference>
<dbReference type="GO" id="GO:0003676">
    <property type="term" value="F:nucleic acid binding"/>
    <property type="evidence" value="ECO:0007669"/>
    <property type="project" value="InterPro"/>
</dbReference>
<keyword evidence="8" id="KW-0007">Acetylation</keyword>
<dbReference type="GO" id="GO:0005730">
    <property type="term" value="C:nucleolus"/>
    <property type="evidence" value="ECO:0007669"/>
    <property type="project" value="UniProtKB-SubCell"/>
</dbReference>
<dbReference type="EMBL" id="CP092621">
    <property type="protein sequence ID" value="UMM19650.1"/>
    <property type="molecule type" value="Genomic_DNA"/>
</dbReference>
<accession>A0AAE9IW54</accession>
<dbReference type="InterPro" id="IPR036397">
    <property type="entry name" value="RNaseH_sf"/>
</dbReference>
<comment type="subunit">
    <text evidence="11">Interacts with U1, U2, U4, U5 and U6 snRNAs.</text>
</comment>
<keyword evidence="9" id="KW-0539">Nucleus</keyword>
<dbReference type="AlphaFoldDB" id="A0AAE9IW54"/>
<keyword evidence="17" id="KW-1185">Reference proteome</keyword>
<dbReference type="GO" id="GO:0008270">
    <property type="term" value="F:zinc ion binding"/>
    <property type="evidence" value="ECO:0007669"/>
    <property type="project" value="UniProtKB-KW"/>
</dbReference>
<dbReference type="PANTHER" id="PTHR15092">
    <property type="entry name" value="POLY A -SPECIFIC RIBONUCLEASE/TARGET OF EGR1, MEMBER 1"/>
    <property type="match status" value="1"/>
</dbReference>
<comment type="subcellular location">
    <subcellularLocation>
        <location evidence="1">Nucleus speckle</location>
    </subcellularLocation>
    <subcellularLocation>
        <location evidence="2">Nucleus</location>
        <location evidence="2">Nucleolus</location>
    </subcellularLocation>
</comment>
<keyword evidence="5" id="KW-0479">Metal-binding</keyword>
<evidence type="ECO:0000256" key="10">
    <source>
        <dbReference type="ARBA" id="ARBA00057484"/>
    </source>
</evidence>
<evidence type="ECO:0000313" key="16">
    <source>
        <dbReference type="Proteomes" id="UP000827892"/>
    </source>
</evidence>
<evidence type="ECO:0000256" key="5">
    <source>
        <dbReference type="ARBA" id="ARBA00022723"/>
    </source>
</evidence>
<evidence type="ECO:0000256" key="8">
    <source>
        <dbReference type="ARBA" id="ARBA00022990"/>
    </source>
</evidence>
<dbReference type="FunFam" id="3.30.420.10:FF:000039">
    <property type="entry name" value="Target of EGR1 protein 1"/>
    <property type="match status" value="1"/>
</dbReference>
<reference evidence="14 16" key="2">
    <citation type="submission" date="2022-05" db="EMBL/GenBank/DDBJ databases">
        <title>Chromosome-level reference genomes for two strains of Caenorhabditis briggsae: an improved platform for comparative genomics.</title>
        <authorList>
            <person name="Stevens L."/>
            <person name="Andersen E.C."/>
        </authorList>
    </citation>
    <scope>NUCLEOTIDE SEQUENCE [LARGE SCALE GENOMIC DNA]</scope>
    <source>
        <strain evidence="14">QX1410_ONT</strain>
        <tissue evidence="14">Whole-organism</tissue>
    </source>
</reference>
<evidence type="ECO:0000256" key="6">
    <source>
        <dbReference type="ARBA" id="ARBA00022771"/>
    </source>
</evidence>
<feature type="compositionally biased region" description="Low complexity" evidence="13">
    <location>
        <begin position="14"/>
        <end position="26"/>
    </location>
</feature>
<name>A0AAE9IW54_CAEBR</name>
<evidence type="ECO:0000256" key="9">
    <source>
        <dbReference type="ARBA" id="ARBA00023242"/>
    </source>
</evidence>
<evidence type="ECO:0000313" key="17">
    <source>
        <dbReference type="Proteomes" id="UP000829354"/>
    </source>
</evidence>
<reference evidence="15 17" key="1">
    <citation type="submission" date="2022-04" db="EMBL/GenBank/DDBJ databases">
        <title>Chromosome-level reference genomes for two strains of Caenorhabditis briggsae: an improved platform for comparative genomics.</title>
        <authorList>
            <person name="Stevens L."/>
            <person name="Andersen E."/>
        </authorList>
    </citation>
    <scope>NUCLEOTIDE SEQUENCE [LARGE SCALE GENOMIC DNA]</scope>
    <source>
        <strain evidence="15">VX34</strain>
        <tissue evidence="15">Whole-organism</tissue>
    </source>
</reference>
<comment type="function">
    <text evidence="10">Inhibits cell growth rate and cell cycle. Induces CDKN1A expression as well as TGF-beta expression. Mediates the inhibitory growth effect of EGR1. Involved in the maturation of snRNAs and snRNA 3'-tail processing.</text>
</comment>
<dbReference type="Pfam" id="PF04857">
    <property type="entry name" value="CAF1"/>
    <property type="match status" value="2"/>
</dbReference>
<evidence type="ECO:0000313" key="15">
    <source>
        <dbReference type="EMBL" id="UMM19650.1"/>
    </source>
</evidence>
<evidence type="ECO:0000256" key="1">
    <source>
        <dbReference type="ARBA" id="ARBA00004324"/>
    </source>
</evidence>
<gene>
    <name evidence="14" type="ORF">L3Y34_019021</name>
    <name evidence="15" type="ORF">L5515_015149</name>
</gene>
<proteinExistence type="inferred from homology"/>
<keyword evidence="6" id="KW-0863">Zinc-finger</keyword>
<evidence type="ECO:0000256" key="3">
    <source>
        <dbReference type="ARBA" id="ARBA00008372"/>
    </source>
</evidence>
<evidence type="ECO:0000256" key="12">
    <source>
        <dbReference type="ARBA" id="ARBA00071349"/>
    </source>
</evidence>
<dbReference type="SUPFAM" id="SSF53098">
    <property type="entry name" value="Ribonuclease H-like"/>
    <property type="match status" value="1"/>
</dbReference>
<dbReference type="InterPro" id="IPR012337">
    <property type="entry name" value="RNaseH-like_sf"/>
</dbReference>
<keyword evidence="4" id="KW-0597">Phosphoprotein</keyword>
<dbReference type="GO" id="GO:0016607">
    <property type="term" value="C:nuclear speck"/>
    <property type="evidence" value="ECO:0007669"/>
    <property type="project" value="UniProtKB-SubCell"/>
</dbReference>
<dbReference type="Proteomes" id="UP000827892">
    <property type="component" value="Chromosome II"/>
</dbReference>
<dbReference type="Proteomes" id="UP000829354">
    <property type="component" value="Chromosome II"/>
</dbReference>
<evidence type="ECO:0000313" key="14">
    <source>
        <dbReference type="EMBL" id="ULU07725.1"/>
    </source>
</evidence>
<keyword evidence="7" id="KW-0862">Zinc</keyword>
<sequence>MSEDSKIDNQPGNESESSSATSSTDSIPPFSEIQIIEVNRENFSKIWPYLLVCVKSADFIGIDLELSGLGGQGLRSKDVQERYKTIREAAHTRSILSIGIATMKLTHKSEKRRALRYETQVFNLLTLSEKPFTIEPSALQFLAKHSFDFNRLIQSGVQFQGTNCPLKTLFHELLGSSSTLCLHNGLIDLAFLYKQMYGVELPETLDEFVNNLSDLFPEDYLPVADSKYLAEYQTRYKASYLEYVFRRTQGDNEIERQSKRYHLEIVFPSPENKMKVLKEATESVDVRLPEGFPDHAIPIDLHIHTCKYFAAHGFCHAHRSEKGCKMLHDVDAAIDLQRIKENKKAFRRKRRYNNVVAESVAEKTGTDEEAWKNAKFQEKLLTRDFREQKRNVVTGLHRAGVDAFMTVFAVIYQQRRTLMTEDSVDLQYLNRIPLSAKDQPLHLSRRQVPIPKGEGVVDGHLEAFAEINKQRELIKKNAMASSSK</sequence>
<evidence type="ECO:0000256" key="7">
    <source>
        <dbReference type="ARBA" id="ARBA00022833"/>
    </source>
</evidence>